<keyword evidence="4" id="KW-1185">Reference proteome</keyword>
<evidence type="ECO:0000313" key="4">
    <source>
        <dbReference type="Proteomes" id="UP000006757"/>
    </source>
</evidence>
<dbReference type="InterPro" id="IPR003323">
    <property type="entry name" value="OTU_dom"/>
</dbReference>
<reference evidence="3 4" key="1">
    <citation type="journal article" date="2012" name="Eukaryot. Cell">
        <title>Genome sequence of the Trichosporon asahii environmental strain CBS 8904.</title>
        <authorList>
            <person name="Yang R.Y."/>
            <person name="Li H.T."/>
            <person name="Zhu H."/>
            <person name="Zhou G.P."/>
            <person name="Wang M."/>
            <person name="Wang L."/>
        </authorList>
    </citation>
    <scope>NUCLEOTIDE SEQUENCE [LARGE SCALE GENOMIC DNA]</scope>
    <source>
        <strain evidence="3 4">CBS 8904</strain>
    </source>
</reference>
<organism evidence="3 4">
    <name type="scientific">Trichosporon asahii var. asahii (strain CBS 8904)</name>
    <name type="common">Yeast</name>
    <dbReference type="NCBI Taxonomy" id="1220162"/>
    <lineage>
        <taxon>Eukaryota</taxon>
        <taxon>Fungi</taxon>
        <taxon>Dikarya</taxon>
        <taxon>Basidiomycota</taxon>
        <taxon>Agaricomycotina</taxon>
        <taxon>Tremellomycetes</taxon>
        <taxon>Trichosporonales</taxon>
        <taxon>Trichosporonaceae</taxon>
        <taxon>Trichosporon</taxon>
    </lineage>
</organism>
<dbReference type="InterPro" id="IPR038765">
    <property type="entry name" value="Papain-like_cys_pep_sf"/>
</dbReference>
<dbReference type="PANTHER" id="PTHR34863:SF1">
    <property type="entry name" value="OTU DOMAIN-CONTAINING PROTEIN"/>
    <property type="match status" value="1"/>
</dbReference>
<sequence>MVRLSSHAPKRRQASVDNHDEEGDVDDVNLSSTVDNFMLLAESSHQLWVDPLFKVDFFQELKKWRTVQPAQAPWVSTYGNIHLPVVILVNCLKAINCQHIILKEYGQKLPLLVDLLGSEPAPPHPLSTINIWDIGMTFKSPVIFLFAPVDNVDKTMQSYPMVIPGSLDYGSLLVDINYAGQQYRVKIYPRLVHVIKSFNSRLQGEPITSLFGLRRRLTACDKMIHNINSVNPLELGGFRIEVTVNSPTLAAAKQHVDTLPFFNINWWINPPQAYQSYAVDIKVLPKSALVDNARWVYQRAVDLKLISGGNTSTPTRRQKQVSTDVLAALGWNAGKGRPTKSLSSTAWWRGQQSTVDNVDRLDPFSITTQHVAVLNWLTRSYSGKVGIRRLLKIIRAELGCVPCQQTVNSSAHVDQVHGYHVWAWSPFRLRCVAPSCQHNLYEAGAFRWFAQLVNTGQLTRQAIGMSTLPATEGDDIINTLTQPDVDQSTVDTSTSTYDHLVNTFKTKDTIKGLLAIARGQLPGRRLQCQVNSQDDKHRYNIHGWNPFRMRCAVSTCHHNMTHTETFNFIAQLVDSGQLTRESVCLPPLSINNININLPPPVNTLNLSVNLLSLVNSVPSQPSVPVLYKTNWIRPDGSCMFSAIAKAMGALTGPNVIRTAGIVWMREHSEQYQLLMEDDMSLDTYLDRMSDLSTFGDHAILHALCQLYQLSVVILKVDNGESSWLQVSLEDGDPEFVIWLHLTGEHYENLLTERQVKF</sequence>
<comment type="caution">
    <text evidence="3">The sequence shown here is derived from an EMBL/GenBank/DDBJ whole genome shotgun (WGS) entry which is preliminary data.</text>
</comment>
<dbReference type="Gene3D" id="3.90.70.80">
    <property type="match status" value="1"/>
</dbReference>
<name>K1VRJ3_TRIAC</name>
<evidence type="ECO:0000259" key="2">
    <source>
        <dbReference type="PROSITE" id="PS50802"/>
    </source>
</evidence>
<dbReference type="PANTHER" id="PTHR34863">
    <property type="entry name" value="EXPRESSED PROTEIN"/>
    <property type="match status" value="1"/>
</dbReference>
<dbReference type="InParanoid" id="K1VRJ3"/>
<dbReference type="eggNOG" id="ENOG502RB9P">
    <property type="taxonomic scope" value="Eukaryota"/>
</dbReference>
<dbReference type="Pfam" id="PF02338">
    <property type="entry name" value="OTU"/>
    <property type="match status" value="1"/>
</dbReference>
<dbReference type="CDD" id="cd22744">
    <property type="entry name" value="OTU"/>
    <property type="match status" value="1"/>
</dbReference>
<feature type="region of interest" description="Disordered" evidence="1">
    <location>
        <begin position="1"/>
        <end position="25"/>
    </location>
</feature>
<accession>K1VRJ3</accession>
<evidence type="ECO:0000313" key="3">
    <source>
        <dbReference type="EMBL" id="EKD03186.1"/>
    </source>
</evidence>
<dbReference type="OMA" id="PWVSTYG"/>
<feature type="domain" description="OTU" evidence="2">
    <location>
        <begin position="627"/>
        <end position="752"/>
    </location>
</feature>
<proteinExistence type="predicted"/>
<gene>
    <name evidence="3" type="ORF">A1Q2_02512</name>
</gene>
<dbReference type="HOGENOM" id="CLU_016187_0_0_1"/>
<dbReference type="AlphaFoldDB" id="K1VRJ3"/>
<evidence type="ECO:0000256" key="1">
    <source>
        <dbReference type="SAM" id="MobiDB-lite"/>
    </source>
</evidence>
<dbReference type="Proteomes" id="UP000006757">
    <property type="component" value="Unassembled WGS sequence"/>
</dbReference>
<protein>
    <recommendedName>
        <fullName evidence="2">OTU domain-containing protein</fullName>
    </recommendedName>
</protein>
<dbReference type="SUPFAM" id="SSF54001">
    <property type="entry name" value="Cysteine proteinases"/>
    <property type="match status" value="1"/>
</dbReference>
<dbReference type="OrthoDB" id="2564822at2759"/>
<dbReference type="EMBL" id="AMBO01000267">
    <property type="protein sequence ID" value="EKD03186.1"/>
    <property type="molecule type" value="Genomic_DNA"/>
</dbReference>
<dbReference type="PROSITE" id="PS50802">
    <property type="entry name" value="OTU"/>
    <property type="match status" value="1"/>
</dbReference>